<accession>A0A0W4ZNC1</accession>
<dbReference type="GO" id="GO:0034551">
    <property type="term" value="P:mitochondrial respiratory chain complex III assembly"/>
    <property type="evidence" value="ECO:0007669"/>
    <property type="project" value="EnsemblFungi"/>
</dbReference>
<protein>
    <recommendedName>
        <fullName evidence="9">Cytochrome b-c1 complex subunit 7</fullName>
    </recommendedName>
</protein>
<reference evidence="11" key="1">
    <citation type="journal article" date="2016" name="Nat. Commun.">
        <title>Genome analysis of three Pneumocystis species reveals adaptation mechanisms to life exclusively in mammalian hosts.</title>
        <authorList>
            <person name="Ma L."/>
            <person name="Chen Z."/>
            <person name="Huang D.W."/>
            <person name="Kutty G."/>
            <person name="Ishihara M."/>
            <person name="Wang H."/>
            <person name="Abouelleil A."/>
            <person name="Bishop L."/>
            <person name="Davey E."/>
            <person name="Deng R."/>
            <person name="Deng X."/>
            <person name="Fan L."/>
            <person name="Fantoni G."/>
            <person name="Fitzgerald M."/>
            <person name="Gogineni E."/>
            <person name="Goldberg J.M."/>
            <person name="Handley G."/>
            <person name="Hu X."/>
            <person name="Huber C."/>
            <person name="Jiao X."/>
            <person name="Jones K."/>
            <person name="Levin J.Z."/>
            <person name="Liu Y."/>
            <person name="Macdonald P."/>
            <person name="Melnikov A."/>
            <person name="Raley C."/>
            <person name="Sassi M."/>
            <person name="Sherman B.T."/>
            <person name="Song X."/>
            <person name="Sykes S."/>
            <person name="Tran B."/>
            <person name="Walsh L."/>
            <person name="Xia Y."/>
            <person name="Yang J."/>
            <person name="Young S."/>
            <person name="Zeng Q."/>
            <person name="Zheng X."/>
            <person name="Stephens R."/>
            <person name="Nusbaum C."/>
            <person name="Birren B.W."/>
            <person name="Azadi P."/>
            <person name="Lempicki R.A."/>
            <person name="Cuomo C.A."/>
            <person name="Kovacs J.A."/>
        </authorList>
    </citation>
    <scope>NUCLEOTIDE SEQUENCE [LARGE SCALE GENOMIC DNA]</scope>
    <source>
        <strain evidence="11">B80</strain>
    </source>
</reference>
<dbReference type="GO" id="GO:0008121">
    <property type="term" value="F:quinol-cytochrome-c reductase activity"/>
    <property type="evidence" value="ECO:0007669"/>
    <property type="project" value="EnsemblFungi"/>
</dbReference>
<evidence type="ECO:0000256" key="2">
    <source>
        <dbReference type="ARBA" id="ARBA00008554"/>
    </source>
</evidence>
<evidence type="ECO:0000313" key="10">
    <source>
        <dbReference type="EMBL" id="KTW29849.1"/>
    </source>
</evidence>
<evidence type="ECO:0000256" key="4">
    <source>
        <dbReference type="ARBA" id="ARBA00022660"/>
    </source>
</evidence>
<evidence type="ECO:0000256" key="5">
    <source>
        <dbReference type="ARBA" id="ARBA00022792"/>
    </source>
</evidence>
<dbReference type="EMBL" id="LFVZ01000004">
    <property type="protein sequence ID" value="KTW29849.1"/>
    <property type="molecule type" value="Genomic_DNA"/>
</dbReference>
<dbReference type="GO" id="GO:0099617">
    <property type="term" value="C:matrix side of mitochondrial inner membrane"/>
    <property type="evidence" value="ECO:0007669"/>
    <property type="project" value="EnsemblFungi"/>
</dbReference>
<evidence type="ECO:0000256" key="9">
    <source>
        <dbReference type="PIRNR" id="PIRNR000022"/>
    </source>
</evidence>
<dbReference type="InterPro" id="IPR036544">
    <property type="entry name" value="QCR7_sf"/>
</dbReference>
<comment type="subcellular location">
    <subcellularLocation>
        <location evidence="1">Mitochondrion inner membrane</location>
        <topology evidence="1">Peripheral membrane protein</topology>
        <orientation evidence="1">Matrix side</orientation>
    </subcellularLocation>
</comment>
<dbReference type="AlphaFoldDB" id="A0A0W4ZNC1"/>
<evidence type="ECO:0000256" key="8">
    <source>
        <dbReference type="ARBA" id="ARBA00023136"/>
    </source>
</evidence>
<evidence type="ECO:0000313" key="11">
    <source>
        <dbReference type="Proteomes" id="UP000054454"/>
    </source>
</evidence>
<dbReference type="VEuPathDB" id="FungiDB:T552_01053"/>
<keyword evidence="11" id="KW-1185">Reference proteome</keyword>
<evidence type="ECO:0000256" key="6">
    <source>
        <dbReference type="ARBA" id="ARBA00022982"/>
    </source>
</evidence>
<keyword evidence="6 9" id="KW-0249">Electron transport</keyword>
<dbReference type="Pfam" id="PF02271">
    <property type="entry name" value="UCR_14kD"/>
    <property type="match status" value="1"/>
</dbReference>
<dbReference type="OrthoDB" id="425749at2759"/>
<dbReference type="GO" id="GO:0006122">
    <property type="term" value="P:mitochondrial electron transport, ubiquinol to cytochrome c"/>
    <property type="evidence" value="ECO:0007669"/>
    <property type="project" value="EnsemblFungi"/>
</dbReference>
<dbReference type="Gene3D" id="1.10.1090.10">
    <property type="entry name" value="Cytochrome b-c1 complex subunit 7"/>
    <property type="match status" value="1"/>
</dbReference>
<evidence type="ECO:0000256" key="3">
    <source>
        <dbReference type="ARBA" id="ARBA00022448"/>
    </source>
</evidence>
<dbReference type="FunFam" id="1.10.1090.10:FF:000001">
    <property type="entry name" value="Cytochrome b-c1 complex subunit 7"/>
    <property type="match status" value="1"/>
</dbReference>
<gene>
    <name evidence="10" type="ORF">T552_01053</name>
</gene>
<keyword evidence="8 9" id="KW-0472">Membrane</keyword>
<evidence type="ECO:0000256" key="1">
    <source>
        <dbReference type="ARBA" id="ARBA00004443"/>
    </source>
</evidence>
<sequence>MIFPPTFIQPLSKYRSLTAFLKPIAELYMKLAGYRKLGLRYEDLLPEENDAMETALKRLPKSEAYDRVYRLRTAMQCSLTHTLLPKNQWVKAEEDTRYISEILKEVVTEMNERNELDTLMLEKSPKE</sequence>
<dbReference type="Proteomes" id="UP000054454">
    <property type="component" value="Unassembled WGS sequence"/>
</dbReference>
<dbReference type="PIRSF" id="PIRSF000022">
    <property type="entry name" value="Bc1_14K"/>
    <property type="match status" value="1"/>
</dbReference>
<proteinExistence type="inferred from homology"/>
<keyword evidence="7 9" id="KW-0496">Mitochondrion</keyword>
<dbReference type="InterPro" id="IPR003197">
    <property type="entry name" value="QCR7"/>
</dbReference>
<comment type="caution">
    <text evidence="10">The sequence shown here is derived from an EMBL/GenBank/DDBJ whole genome shotgun (WGS) entry which is preliminary data.</text>
</comment>
<keyword evidence="4 9" id="KW-0679">Respiratory chain</keyword>
<keyword evidence="3 9" id="KW-0813">Transport</keyword>
<name>A0A0W4ZNC1_PNEC8</name>
<comment type="function">
    <text evidence="9">Component of the ubiquinol-cytochrome c oxidoreductase, a multisubunit transmembrane complex that is part of the mitochondrial electron transport chain which drives oxidative phosphorylation.</text>
</comment>
<dbReference type="GO" id="GO:0045275">
    <property type="term" value="C:respiratory chain complex III"/>
    <property type="evidence" value="ECO:0007669"/>
    <property type="project" value="EnsemblFungi"/>
</dbReference>
<organism evidence="10 11">
    <name type="scientific">Pneumocystis carinii (strain B80)</name>
    <name type="common">Rat pneumocystis pneumonia agent</name>
    <name type="synonym">Pneumocystis carinii f. sp. carinii</name>
    <dbReference type="NCBI Taxonomy" id="1408658"/>
    <lineage>
        <taxon>Eukaryota</taxon>
        <taxon>Fungi</taxon>
        <taxon>Dikarya</taxon>
        <taxon>Ascomycota</taxon>
        <taxon>Taphrinomycotina</taxon>
        <taxon>Pneumocystomycetes</taxon>
        <taxon>Pneumocystaceae</taxon>
        <taxon>Pneumocystis</taxon>
    </lineage>
</organism>
<comment type="similarity">
    <text evidence="2 9">Belongs to the UQCRB/QCR7 family.</text>
</comment>
<keyword evidence="5 9" id="KW-0999">Mitochondrion inner membrane</keyword>
<evidence type="ECO:0000256" key="7">
    <source>
        <dbReference type="ARBA" id="ARBA00023128"/>
    </source>
</evidence>
<dbReference type="RefSeq" id="XP_018226836.1">
    <property type="nucleotide sequence ID" value="XM_018369646.1"/>
</dbReference>
<dbReference type="PANTHER" id="PTHR12022:SF0">
    <property type="entry name" value="CYTOCHROME B-C1 COMPLEX SUBUNIT 7"/>
    <property type="match status" value="1"/>
</dbReference>
<dbReference type="SUPFAM" id="SSF81524">
    <property type="entry name" value="14 kDa protein of cytochrome bc1 complex (Ubiquinol-cytochrome c reductase)"/>
    <property type="match status" value="1"/>
</dbReference>
<dbReference type="GeneID" id="28935848"/>
<dbReference type="PANTHER" id="PTHR12022">
    <property type="entry name" value="UBIQUINOL-CYTOCHROME C REDUCTASE COMPLEX 14 KD PROTEIN"/>
    <property type="match status" value="1"/>
</dbReference>